<gene>
    <name evidence="12" type="ORF">PC41400_22215</name>
</gene>
<dbReference type="PANTHER" id="PTHR11274">
    <property type="entry name" value="RAD25/XP-B DNA REPAIR HELICASE"/>
    <property type="match status" value="1"/>
</dbReference>
<dbReference type="InterPro" id="IPR050615">
    <property type="entry name" value="ATP-dep_DNA_Helicase"/>
</dbReference>
<dbReference type="Gene3D" id="3.40.50.300">
    <property type="entry name" value="P-loop containing nucleotide triphosphate hydrolases"/>
    <property type="match status" value="2"/>
</dbReference>
<dbReference type="RefSeq" id="WP_129112525.1">
    <property type="nucleotide sequence ID" value="NZ_CP026520.1"/>
</dbReference>
<evidence type="ECO:0000256" key="2">
    <source>
        <dbReference type="ARBA" id="ARBA00022741"/>
    </source>
</evidence>
<comment type="catalytic activity">
    <reaction evidence="7">
        <text>Couples ATP hydrolysis with the unwinding of duplex DNA by translocating in the 3'-5' direction.</text>
        <dbReference type="EC" id="5.6.2.4"/>
    </reaction>
</comment>
<evidence type="ECO:0000256" key="4">
    <source>
        <dbReference type="ARBA" id="ARBA00022806"/>
    </source>
</evidence>
<evidence type="ECO:0000313" key="12">
    <source>
        <dbReference type="EMBL" id="QAV20235.1"/>
    </source>
</evidence>
<dbReference type="GO" id="GO:0043138">
    <property type="term" value="F:3'-5' DNA helicase activity"/>
    <property type="evidence" value="ECO:0007669"/>
    <property type="project" value="UniProtKB-EC"/>
</dbReference>
<evidence type="ECO:0000256" key="8">
    <source>
        <dbReference type="ARBA" id="ARBA00034808"/>
    </source>
</evidence>
<dbReference type="EMBL" id="CP026520">
    <property type="protein sequence ID" value="QAV20235.1"/>
    <property type="molecule type" value="Genomic_DNA"/>
</dbReference>
<name>A0A410X0K4_9BACL</name>
<feature type="domain" description="Helicase ATP-binding" evidence="10">
    <location>
        <begin position="202"/>
        <end position="358"/>
    </location>
</feature>
<dbReference type="Pfam" id="PF16203">
    <property type="entry name" value="ERCC3_RAD25_C"/>
    <property type="match status" value="1"/>
</dbReference>
<feature type="domain" description="Helicase C-terminal" evidence="11">
    <location>
        <begin position="413"/>
        <end position="565"/>
    </location>
</feature>
<organism evidence="12 13">
    <name type="scientific">Paenibacillus chitinolyticus</name>
    <dbReference type="NCBI Taxonomy" id="79263"/>
    <lineage>
        <taxon>Bacteria</taxon>
        <taxon>Bacillati</taxon>
        <taxon>Bacillota</taxon>
        <taxon>Bacilli</taxon>
        <taxon>Bacillales</taxon>
        <taxon>Paenibacillaceae</taxon>
        <taxon>Paenibacillus</taxon>
    </lineage>
</organism>
<dbReference type="InterPro" id="IPR027417">
    <property type="entry name" value="P-loop_NTPase"/>
</dbReference>
<dbReference type="CDD" id="cd18789">
    <property type="entry name" value="SF2_C_XPB"/>
    <property type="match status" value="1"/>
</dbReference>
<evidence type="ECO:0000256" key="9">
    <source>
        <dbReference type="ARBA" id="ARBA00048988"/>
    </source>
</evidence>
<dbReference type="NCBIfam" id="NF045503">
    <property type="entry name" value="repair_heli_XPB"/>
    <property type="match status" value="1"/>
</dbReference>
<proteinExistence type="inferred from homology"/>
<dbReference type="GO" id="GO:0003677">
    <property type="term" value="F:DNA binding"/>
    <property type="evidence" value="ECO:0007669"/>
    <property type="project" value="InterPro"/>
</dbReference>
<evidence type="ECO:0000256" key="5">
    <source>
        <dbReference type="ARBA" id="ARBA00022840"/>
    </source>
</evidence>
<evidence type="ECO:0000256" key="7">
    <source>
        <dbReference type="ARBA" id="ARBA00034617"/>
    </source>
</evidence>
<dbReference type="EC" id="5.6.2.4" evidence="8"/>
<dbReference type="KEGG" id="pchi:PC41400_22215"/>
<dbReference type="OrthoDB" id="9802848at2"/>
<keyword evidence="5" id="KW-0067">ATP-binding</keyword>
<reference evidence="12 13" key="1">
    <citation type="submission" date="2018-01" db="EMBL/GenBank/DDBJ databases">
        <title>The whole genome sequencing and assembly of Paenibacillus chitinolyticus KCCM 41400 strain.</title>
        <authorList>
            <person name="Kim J.-Y."/>
            <person name="Park M.-K."/>
            <person name="Lee Y.-J."/>
            <person name="Yi H."/>
            <person name="Bahn Y.-S."/>
            <person name="Kim J.F."/>
            <person name="Lee D.-W."/>
        </authorList>
    </citation>
    <scope>NUCLEOTIDE SEQUENCE [LARGE SCALE GENOMIC DNA]</scope>
    <source>
        <strain evidence="12 13">KCCM 41400</strain>
    </source>
</reference>
<evidence type="ECO:0000256" key="1">
    <source>
        <dbReference type="ARBA" id="ARBA00006637"/>
    </source>
</evidence>
<keyword evidence="3" id="KW-0378">Hydrolase</keyword>
<protein>
    <recommendedName>
        <fullName evidence="8">DNA 3'-5' helicase</fullName>
        <ecNumber evidence="8">5.6.2.4</ecNumber>
    </recommendedName>
</protein>
<keyword evidence="2" id="KW-0547">Nucleotide-binding</keyword>
<accession>A0A410X0K4</accession>
<dbReference type="GeneID" id="95377511"/>
<dbReference type="Pfam" id="PF04851">
    <property type="entry name" value="ResIII"/>
    <property type="match status" value="1"/>
</dbReference>
<dbReference type="InterPro" id="IPR032438">
    <property type="entry name" value="ERCC3_RAD25_C"/>
</dbReference>
<dbReference type="InterPro" id="IPR014001">
    <property type="entry name" value="Helicase_ATP-bd"/>
</dbReference>
<dbReference type="InterPro" id="IPR006935">
    <property type="entry name" value="Helicase/UvrB_N"/>
</dbReference>
<comment type="similarity">
    <text evidence="1">Belongs to the helicase family. RAD25/XPB subfamily.</text>
</comment>
<dbReference type="PANTHER" id="PTHR11274:SF0">
    <property type="entry name" value="GENERAL TRANSCRIPTION AND DNA REPAIR FACTOR IIH HELICASE SUBUNIT XPB"/>
    <property type="match status" value="1"/>
</dbReference>
<dbReference type="GO" id="GO:0005524">
    <property type="term" value="F:ATP binding"/>
    <property type="evidence" value="ECO:0007669"/>
    <property type="project" value="UniProtKB-KW"/>
</dbReference>
<evidence type="ECO:0000256" key="6">
    <source>
        <dbReference type="ARBA" id="ARBA00023235"/>
    </source>
</evidence>
<dbReference type="PROSITE" id="PS51194">
    <property type="entry name" value="HELICASE_CTER"/>
    <property type="match status" value="1"/>
</dbReference>
<dbReference type="SMART" id="SM00487">
    <property type="entry name" value="DEXDc"/>
    <property type="match status" value="1"/>
</dbReference>
<dbReference type="GO" id="GO:0016787">
    <property type="term" value="F:hydrolase activity"/>
    <property type="evidence" value="ECO:0007669"/>
    <property type="project" value="UniProtKB-KW"/>
</dbReference>
<dbReference type="AlphaFoldDB" id="A0A410X0K4"/>
<evidence type="ECO:0000256" key="3">
    <source>
        <dbReference type="ARBA" id="ARBA00022801"/>
    </source>
</evidence>
<evidence type="ECO:0000259" key="11">
    <source>
        <dbReference type="PROSITE" id="PS51194"/>
    </source>
</evidence>
<comment type="catalytic activity">
    <reaction evidence="9">
        <text>ATP + H2O = ADP + phosphate + H(+)</text>
        <dbReference type="Rhea" id="RHEA:13065"/>
        <dbReference type="ChEBI" id="CHEBI:15377"/>
        <dbReference type="ChEBI" id="CHEBI:15378"/>
        <dbReference type="ChEBI" id="CHEBI:30616"/>
        <dbReference type="ChEBI" id="CHEBI:43474"/>
        <dbReference type="ChEBI" id="CHEBI:456216"/>
        <dbReference type="EC" id="5.6.2.4"/>
    </reaction>
</comment>
<dbReference type="SMART" id="SM00490">
    <property type="entry name" value="HELICc"/>
    <property type="match status" value="1"/>
</dbReference>
<dbReference type="InterPro" id="IPR032830">
    <property type="entry name" value="XPB/Ssl2_N"/>
</dbReference>
<dbReference type="PROSITE" id="PS51192">
    <property type="entry name" value="HELICASE_ATP_BIND_1"/>
    <property type="match status" value="1"/>
</dbReference>
<dbReference type="SUPFAM" id="SSF52540">
    <property type="entry name" value="P-loop containing nucleoside triphosphate hydrolases"/>
    <property type="match status" value="2"/>
</dbReference>
<sequence length="565" mass="63233">MNPASDNALIVQQDLTVLAEADHERFESIRAELALFADLVKSPKHLHTYKITPLSLWNAAASGLRGADIIRFLKEESKYGISRRMEDELLSILGRYGRLRLISDKGKLYLQSADTELLARLGGLKELKRFFDREDAGPAEAVQSSALAVRPDMRGVMKQELMRLGYPVIDLAGYHAGEDLPAELKGVELRDYQRQAVECFHPADGSDGGSGVLVLPCGAGKTVIGIAALTKLSCAALILTTNVTSVRQWIKEILAKTSLDESRVGEYSGDVKLVRPVTIATYQILTHRREKGGEQAHMELFNSRDWGLIIYDEVHLLPAPVFRATADIQATRRLGLTATLVREDGREEDVFSLIGPKLFDMPWKRLELEGWIARVTCTEIGVEMETGELQNYYEADKRSRFRIAGENSRKFPALTRLLARHDGEAILIIGQYLDQLKEVARKLTIPFISGEMPQADRQRLYEAFNSGLVRILAVSKVANFAVDLPDASVAIQLSGSYGSRQEEAQRLGRILRPKKGRNEAFFYTLVSRGTSEQEYAIKRRIFLLEQGYEYRIEEGGSDELCANTR</sequence>
<keyword evidence="6" id="KW-0413">Isomerase</keyword>
<dbReference type="InterPro" id="IPR001650">
    <property type="entry name" value="Helicase_C-like"/>
</dbReference>
<dbReference type="Proteomes" id="UP000288943">
    <property type="component" value="Chromosome"/>
</dbReference>
<evidence type="ECO:0000313" key="13">
    <source>
        <dbReference type="Proteomes" id="UP000288943"/>
    </source>
</evidence>
<evidence type="ECO:0000259" key="10">
    <source>
        <dbReference type="PROSITE" id="PS51192"/>
    </source>
</evidence>
<keyword evidence="4 12" id="KW-0347">Helicase</keyword>
<dbReference type="Pfam" id="PF13625">
    <property type="entry name" value="Helicase_C_3"/>
    <property type="match status" value="1"/>
</dbReference>